<reference evidence="4 5" key="1">
    <citation type="journal article" date="2018" name="PLoS Genet.">
        <title>Population sequencing reveals clonal diversity and ancestral inbreeding in the grapevine cultivar Chardonnay.</title>
        <authorList>
            <person name="Roach M.J."/>
            <person name="Johnson D.L."/>
            <person name="Bohlmann J."/>
            <person name="van Vuuren H.J."/>
            <person name="Jones S.J."/>
            <person name="Pretorius I.S."/>
            <person name="Schmidt S.A."/>
            <person name="Borneman A.R."/>
        </authorList>
    </citation>
    <scope>NUCLEOTIDE SEQUENCE [LARGE SCALE GENOMIC DNA]</scope>
    <source>
        <strain evidence="5">cv. Chardonnay</strain>
        <tissue evidence="4">Leaf</tissue>
    </source>
</reference>
<evidence type="ECO:0000256" key="3">
    <source>
        <dbReference type="ARBA" id="ARBA00023122"/>
    </source>
</evidence>
<dbReference type="InterPro" id="IPR050511">
    <property type="entry name" value="AMPK_gamma/SDS23_families"/>
</dbReference>
<evidence type="ECO:0000256" key="1">
    <source>
        <dbReference type="ARBA" id="ARBA00006750"/>
    </source>
</evidence>
<accession>A0A438EZT0</accession>
<organism evidence="4 5">
    <name type="scientific">Vitis vinifera</name>
    <name type="common">Grape</name>
    <dbReference type="NCBI Taxonomy" id="29760"/>
    <lineage>
        <taxon>Eukaryota</taxon>
        <taxon>Viridiplantae</taxon>
        <taxon>Streptophyta</taxon>
        <taxon>Embryophyta</taxon>
        <taxon>Tracheophyta</taxon>
        <taxon>Spermatophyta</taxon>
        <taxon>Magnoliopsida</taxon>
        <taxon>eudicotyledons</taxon>
        <taxon>Gunneridae</taxon>
        <taxon>Pentapetalae</taxon>
        <taxon>rosids</taxon>
        <taxon>Vitales</taxon>
        <taxon>Vitaceae</taxon>
        <taxon>Viteae</taxon>
        <taxon>Vitis</taxon>
    </lineage>
</organism>
<dbReference type="PANTHER" id="PTHR13780:SF35">
    <property type="entry name" value="LD22662P"/>
    <property type="match status" value="1"/>
</dbReference>
<name>A0A438EZT0_VITVI</name>
<dbReference type="Gene3D" id="3.10.580.10">
    <property type="entry name" value="CBS-domain"/>
    <property type="match status" value="1"/>
</dbReference>
<dbReference type="PANTHER" id="PTHR13780">
    <property type="entry name" value="AMP-ACTIVATED PROTEIN KINASE, GAMMA REGULATORY SUBUNIT"/>
    <property type="match status" value="1"/>
</dbReference>
<keyword evidence="3" id="KW-0129">CBS domain</keyword>
<protein>
    <submittedName>
        <fullName evidence="4">Sucrose nonfermenting 4-like protein</fullName>
    </submittedName>
</protein>
<dbReference type="Proteomes" id="UP000288805">
    <property type="component" value="Unassembled WGS sequence"/>
</dbReference>
<comment type="caution">
    <text evidence="4">The sequence shown here is derived from an EMBL/GenBank/DDBJ whole genome shotgun (WGS) entry which is preliminary data.</text>
</comment>
<keyword evidence="2" id="KW-0677">Repeat</keyword>
<comment type="similarity">
    <text evidence="1">Belongs to the 5'-AMP-activated protein kinase gamma subunit family.</text>
</comment>
<dbReference type="EMBL" id="QGNW01001156">
    <property type="protein sequence ID" value="RVW53205.1"/>
    <property type="molecule type" value="Genomic_DNA"/>
</dbReference>
<dbReference type="AlphaFoldDB" id="A0A438EZT0"/>
<proteinExistence type="inferred from homology"/>
<evidence type="ECO:0000313" key="5">
    <source>
        <dbReference type="Proteomes" id="UP000288805"/>
    </source>
</evidence>
<gene>
    <name evidence="4" type="primary">SNF4_2</name>
    <name evidence="4" type="ORF">CK203_087590</name>
</gene>
<dbReference type="InterPro" id="IPR046342">
    <property type="entry name" value="CBS_dom_sf"/>
</dbReference>
<evidence type="ECO:0000256" key="2">
    <source>
        <dbReference type="ARBA" id="ARBA00022737"/>
    </source>
</evidence>
<sequence>MWDICEVNAGPYDSLKDVTLKILQNKVATVPIIHSASQDGSFPQLLHLASLSGILKCICRHFRHSSSSLPILQQPICSIPVGTWVPKIGESNGQPFAMLRPNASLGAALSLLVQGELSLLSAGCRPDPACLEQTPTTAPPSWNMEHFSETYLSQITQ</sequence>
<evidence type="ECO:0000313" key="4">
    <source>
        <dbReference type="EMBL" id="RVW53205.1"/>
    </source>
</evidence>